<dbReference type="OrthoDB" id="16516at2759"/>
<dbReference type="AlphaFoldDB" id="A0A9W4XPH7"/>
<evidence type="ECO:0000256" key="1">
    <source>
        <dbReference type="ARBA" id="ARBA00022723"/>
    </source>
</evidence>
<gene>
    <name evidence="8" type="ORF">PDIGIT_LOCUS12689</name>
</gene>
<comment type="caution">
    <text evidence="8">The sequence shown here is derived from an EMBL/GenBank/DDBJ whole genome shotgun (WGS) entry which is preliminary data.</text>
</comment>
<feature type="region of interest" description="Disordered" evidence="6">
    <location>
        <begin position="107"/>
        <end position="144"/>
    </location>
</feature>
<feature type="compositionally biased region" description="Basic residues" evidence="6">
    <location>
        <begin position="191"/>
        <end position="201"/>
    </location>
</feature>
<feature type="compositionally biased region" description="Basic and acidic residues" evidence="6">
    <location>
        <begin position="114"/>
        <end position="128"/>
    </location>
</feature>
<feature type="domain" description="C2H2-type" evidence="7">
    <location>
        <begin position="28"/>
        <end position="55"/>
    </location>
</feature>
<dbReference type="InterPro" id="IPR013087">
    <property type="entry name" value="Znf_C2H2_type"/>
</dbReference>
<dbReference type="PROSITE" id="PS00028">
    <property type="entry name" value="ZINC_FINGER_C2H2_1"/>
    <property type="match status" value="2"/>
</dbReference>
<dbReference type="GO" id="GO:0008270">
    <property type="term" value="F:zinc ion binding"/>
    <property type="evidence" value="ECO:0007669"/>
    <property type="project" value="UniProtKB-KW"/>
</dbReference>
<evidence type="ECO:0000313" key="8">
    <source>
        <dbReference type="EMBL" id="CAI6339529.1"/>
    </source>
</evidence>
<protein>
    <recommendedName>
        <fullName evidence="7">C2H2-type domain-containing protein</fullName>
    </recommendedName>
</protein>
<feature type="compositionally biased region" description="Polar residues" evidence="6">
    <location>
        <begin position="129"/>
        <end position="144"/>
    </location>
</feature>
<keyword evidence="3 5" id="KW-0863">Zinc-finger</keyword>
<dbReference type="PROSITE" id="PS50157">
    <property type="entry name" value="ZINC_FINGER_C2H2_2"/>
    <property type="match status" value="2"/>
</dbReference>
<proteinExistence type="predicted"/>
<dbReference type="Gene3D" id="3.30.160.60">
    <property type="entry name" value="Classic Zinc Finger"/>
    <property type="match status" value="1"/>
</dbReference>
<dbReference type="Proteomes" id="UP001152607">
    <property type="component" value="Unassembled WGS sequence"/>
</dbReference>
<evidence type="ECO:0000313" key="9">
    <source>
        <dbReference type="Proteomes" id="UP001152607"/>
    </source>
</evidence>
<dbReference type="InterPro" id="IPR036397">
    <property type="entry name" value="RNaseH_sf"/>
</dbReference>
<dbReference type="Gene3D" id="3.30.420.10">
    <property type="entry name" value="Ribonuclease H-like superfamily/Ribonuclease H"/>
    <property type="match status" value="1"/>
</dbReference>
<evidence type="ECO:0000256" key="3">
    <source>
        <dbReference type="ARBA" id="ARBA00022771"/>
    </source>
</evidence>
<dbReference type="EMBL" id="CAOQHR010000009">
    <property type="protein sequence ID" value="CAI6339529.1"/>
    <property type="molecule type" value="Genomic_DNA"/>
</dbReference>
<feature type="region of interest" description="Disordered" evidence="6">
    <location>
        <begin position="357"/>
        <end position="381"/>
    </location>
</feature>
<sequence>MASSPSFIYTDSSQQAWLTMVGPMAPRFFCSRCDAQFSDKNEYQEHVRDHPDTQPPAPVCVVCTSLFEDSLALEEHYMVTGHGAPFAFCGECLISFPSMSMFNEHRKWPSPCHEAQRKSPKSTDRFRETSANPPSRSAVGNTLSPTNPLHCKTCNRLFVNLASLNHHYLGCSAKSGTTPSASLLAEATLKPPRKKKKKKAKKSEQDPVGLADPWSDKQSTSPAEVRPELAGLHARPANHPPRDYSLASPAGPLMNNQPTASPGNAINAPSSPANKFHCNAGCGKLFTSRAGCEMHEKVVHGGGSGGFNHPTPSPPLAGRGQPPLSPRDAHIPRVKMPLPQPAPMRRPLPMSAPTFVPHSSPGPTLQAPAHASQPPTAAQPSIPGLAEVEQVHELTEKISPLMIPVDMYFDQSGSFKCGGHSWVRITIEKQVGFLEMLNGLVHIRLPPDQQAQHFLPPAKAFQDSCEIDYPVGDFESAPVSNSSALKAISITCSKILLQDGRYEVVKVAAVDVITCQILLNHLVCSDLKAPVKDWLTPKTGLSNFHDFEYARGQGYRVLRGWKAARTVLHKYMDRNTIVVGQDLRRDLDALRMIHGRSIDIAKVFEKAAKGPLSRQQLGIQSMSRTLLGIDIPTSAKFGHDVLQLAFAVRGMVMWALKNTEALGKKAKGASLDYQRSISRT</sequence>
<reference evidence="8" key="1">
    <citation type="submission" date="2023-01" db="EMBL/GenBank/DDBJ databases">
        <authorList>
            <person name="Van Ghelder C."/>
            <person name="Rancurel C."/>
        </authorList>
    </citation>
    <scope>NUCLEOTIDE SEQUENCE</scope>
    <source>
        <strain evidence="8">CNCM I-4278</strain>
    </source>
</reference>
<dbReference type="GO" id="GO:0000977">
    <property type="term" value="F:RNA polymerase II transcription regulatory region sequence-specific DNA binding"/>
    <property type="evidence" value="ECO:0007669"/>
    <property type="project" value="TreeGrafter"/>
</dbReference>
<dbReference type="GO" id="GO:0000981">
    <property type="term" value="F:DNA-binding transcription factor activity, RNA polymerase II-specific"/>
    <property type="evidence" value="ECO:0007669"/>
    <property type="project" value="TreeGrafter"/>
</dbReference>
<keyword evidence="9" id="KW-1185">Reference proteome</keyword>
<evidence type="ECO:0000256" key="4">
    <source>
        <dbReference type="ARBA" id="ARBA00022833"/>
    </source>
</evidence>
<keyword evidence="4" id="KW-0862">Zinc</keyword>
<evidence type="ECO:0000256" key="2">
    <source>
        <dbReference type="ARBA" id="ARBA00022737"/>
    </source>
</evidence>
<dbReference type="GO" id="GO:0005634">
    <property type="term" value="C:nucleus"/>
    <property type="evidence" value="ECO:0007669"/>
    <property type="project" value="TreeGrafter"/>
</dbReference>
<keyword evidence="2" id="KW-0677">Repeat</keyword>
<name>A0A9W4XPH7_9PLEO</name>
<evidence type="ECO:0000259" key="7">
    <source>
        <dbReference type="PROSITE" id="PS50157"/>
    </source>
</evidence>
<evidence type="ECO:0000256" key="5">
    <source>
        <dbReference type="PROSITE-ProRule" id="PRU00042"/>
    </source>
</evidence>
<organism evidence="8 9">
    <name type="scientific">Periconia digitata</name>
    <dbReference type="NCBI Taxonomy" id="1303443"/>
    <lineage>
        <taxon>Eukaryota</taxon>
        <taxon>Fungi</taxon>
        <taxon>Dikarya</taxon>
        <taxon>Ascomycota</taxon>
        <taxon>Pezizomycotina</taxon>
        <taxon>Dothideomycetes</taxon>
        <taxon>Pleosporomycetidae</taxon>
        <taxon>Pleosporales</taxon>
        <taxon>Massarineae</taxon>
        <taxon>Periconiaceae</taxon>
        <taxon>Periconia</taxon>
    </lineage>
</organism>
<keyword evidence="1" id="KW-0479">Metal-binding</keyword>
<dbReference type="PANTHER" id="PTHR24409">
    <property type="entry name" value="ZINC FINGER PROTEIN 142"/>
    <property type="match status" value="1"/>
</dbReference>
<feature type="region of interest" description="Disordered" evidence="6">
    <location>
        <begin position="184"/>
        <end position="225"/>
    </location>
</feature>
<dbReference type="SMART" id="SM00355">
    <property type="entry name" value="ZnF_C2H2"/>
    <property type="match status" value="5"/>
</dbReference>
<evidence type="ECO:0000256" key="6">
    <source>
        <dbReference type="SAM" id="MobiDB-lite"/>
    </source>
</evidence>
<feature type="domain" description="C2H2-type" evidence="7">
    <location>
        <begin position="276"/>
        <end position="305"/>
    </location>
</feature>
<accession>A0A9W4XPH7</accession>
<dbReference type="PANTHER" id="PTHR24409:SF295">
    <property type="entry name" value="AZ2-RELATED"/>
    <property type="match status" value="1"/>
</dbReference>
<feature type="region of interest" description="Disordered" evidence="6">
    <location>
        <begin position="303"/>
        <end position="324"/>
    </location>
</feature>